<gene>
    <name evidence="1" type="ORF">DPEC_G00323560</name>
</gene>
<organism evidence="1 2">
    <name type="scientific">Dallia pectoralis</name>
    <name type="common">Alaska blackfish</name>
    <dbReference type="NCBI Taxonomy" id="75939"/>
    <lineage>
        <taxon>Eukaryota</taxon>
        <taxon>Metazoa</taxon>
        <taxon>Chordata</taxon>
        <taxon>Craniata</taxon>
        <taxon>Vertebrata</taxon>
        <taxon>Euteleostomi</taxon>
        <taxon>Actinopterygii</taxon>
        <taxon>Neopterygii</taxon>
        <taxon>Teleostei</taxon>
        <taxon>Protacanthopterygii</taxon>
        <taxon>Esociformes</taxon>
        <taxon>Umbridae</taxon>
        <taxon>Dallia</taxon>
    </lineage>
</organism>
<proteinExistence type="predicted"/>
<dbReference type="Proteomes" id="UP001157502">
    <property type="component" value="Chromosome 31"/>
</dbReference>
<keyword evidence="2" id="KW-1185">Reference proteome</keyword>
<name>A0ACC2FAS2_DALPE</name>
<sequence length="101" mass="10569">MSSSVSFIIPLVIFVLFSHLHLVFLSSSSLALACPLLTVVRHYAVPLSLSEAILCVIDSGSPVCPRVMGSMAGHVVSAKQATNGDGTEKGLEAPTSTKRLC</sequence>
<accession>A0ACC2FAS2</accession>
<evidence type="ECO:0000313" key="1">
    <source>
        <dbReference type="EMBL" id="KAJ7988439.1"/>
    </source>
</evidence>
<comment type="caution">
    <text evidence="1">The sequence shown here is derived from an EMBL/GenBank/DDBJ whole genome shotgun (WGS) entry which is preliminary data.</text>
</comment>
<dbReference type="EMBL" id="CM055758">
    <property type="protein sequence ID" value="KAJ7988439.1"/>
    <property type="molecule type" value="Genomic_DNA"/>
</dbReference>
<reference evidence="1" key="1">
    <citation type="submission" date="2021-05" db="EMBL/GenBank/DDBJ databases">
        <authorList>
            <person name="Pan Q."/>
            <person name="Jouanno E."/>
            <person name="Zahm M."/>
            <person name="Klopp C."/>
            <person name="Cabau C."/>
            <person name="Louis A."/>
            <person name="Berthelot C."/>
            <person name="Parey E."/>
            <person name="Roest Crollius H."/>
            <person name="Montfort J."/>
            <person name="Robinson-Rechavi M."/>
            <person name="Bouchez O."/>
            <person name="Lampietro C."/>
            <person name="Lopez Roques C."/>
            <person name="Donnadieu C."/>
            <person name="Postlethwait J."/>
            <person name="Bobe J."/>
            <person name="Dillon D."/>
            <person name="Chandos A."/>
            <person name="von Hippel F."/>
            <person name="Guiguen Y."/>
        </authorList>
    </citation>
    <scope>NUCLEOTIDE SEQUENCE</scope>
    <source>
        <strain evidence="1">YG-Jan2019</strain>
    </source>
</reference>
<evidence type="ECO:0000313" key="2">
    <source>
        <dbReference type="Proteomes" id="UP001157502"/>
    </source>
</evidence>
<protein>
    <submittedName>
        <fullName evidence="1">Uncharacterized protein</fullName>
    </submittedName>
</protein>